<feature type="transmembrane region" description="Helical" evidence="11">
    <location>
        <begin position="737"/>
        <end position="760"/>
    </location>
</feature>
<dbReference type="PROSITE" id="PS51721">
    <property type="entry name" value="G_CP"/>
    <property type="match status" value="1"/>
</dbReference>
<comment type="function">
    <text evidence="9">Functions as a GTPase. May act by mediating the release of NMD3 from the 60S ribosomal subunit after export into the cytoplasm during the 60S ribosomal subunit maturation.</text>
</comment>
<dbReference type="GO" id="GO:0005525">
    <property type="term" value="F:GTP binding"/>
    <property type="evidence" value="ECO:0007669"/>
    <property type="project" value="UniProtKB-KW"/>
</dbReference>
<feature type="compositionally biased region" description="Polar residues" evidence="10">
    <location>
        <begin position="981"/>
        <end position="994"/>
    </location>
</feature>
<dbReference type="PANTHER" id="PTHR45709:SF2">
    <property type="entry name" value="LARGE SUBUNIT GTPASE 1 HOMOLOG"/>
    <property type="match status" value="1"/>
</dbReference>
<feature type="compositionally biased region" description="Acidic residues" evidence="10">
    <location>
        <begin position="296"/>
        <end position="311"/>
    </location>
</feature>
<feature type="transmembrane region" description="Helical" evidence="11">
    <location>
        <begin position="706"/>
        <end position="725"/>
    </location>
</feature>
<feature type="region of interest" description="Disordered" evidence="10">
    <location>
        <begin position="975"/>
        <end position="994"/>
    </location>
</feature>
<dbReference type="PANTHER" id="PTHR45709">
    <property type="entry name" value="LARGE SUBUNIT GTPASE 1 HOMOLOG-RELATED"/>
    <property type="match status" value="1"/>
</dbReference>
<dbReference type="InterPro" id="IPR043358">
    <property type="entry name" value="GNL1-like"/>
</dbReference>
<sequence length="1147" mass="128414">MGKNKPGGGVGKSLIKERLQAGKGKRRGENWRHTSELNDGYDWGRLNLQSVTEQSSMDDFLATAEMAGTEFVAEKLNIHFVPAAARAGLLTAEEKTNLKKLHEDNKHFLRIPRRPHWDESTSAVELQKAEKESFLEWRRELAALEEEQMLFLTPFERNLEFWRQLWRVIERSDVVVQIVDARNPLLFRCPDLELYVKEVSGDKVNMLLVNKADLLTREQRRAWAKHFEKDGMRAVFWSALAESNRLDAEEKGLEVENMEVEDPECGESDEEEDSKPDNEVLSQKGADGKEKVKTEEEGEESSSEDEEQEKITVADEEWFTCSEDGYDEDERAVGSSSESSFHNSSRLLHKDELLEIFKAVHNGPRLKEGELTVGLVGYPNVGKSSTINTILRNKKVSVSATPGHTKHFQTLFVEPGLCLCDCPGLVMPSFVSTKAEMICSGILSIDQMRDHSVPRHVLEGTYGFNIIRPREDEDPDRHSSSEELLMAYGYMRGFMTAHGQPDMPRSSRYILKDFVNGKLLYCHPPPHINPKDFQPQHDKFQNKVLEESDFSTSTHKHHKIKRIENSVDKNFFNQDNVRALTKGVQSVMGYKPGSGPVSQSKTESEVPVGKPWKKHGNKNKKEKSKLELLPLACRMCCSPSALSLSRCVRCLPRVTLDVCGSNTTGLVLIMDVHTGPGCNSFFSHLSTFCMDSFSTCFSRDSDKPCVLLALSSLSSLALLLSSLLLMYQRCRCRGGDLAEAAIISLYCLLGDLCSTVGAILSTQLYVQVLMGAFAAAVDAVNVMCSCFPVLLCWNTKTERRLRVLRRRRRQHLLAVCVLMVVAGGFMKSPFKPADGLLSGRRLLHVTLQDNTEILGYTLGLISFVIVCTSRFPPARRVYRGRMLTQAQLFSGLLCSLAGGLYAAVLLLYDTQMGFLLKVMPWLLSAICGVTLDLLILILHWYKRGTRQHLISLSPDTEHLLGGSGISTEENVAMKNHRKPKMNSSPRTESIFSSKTKNVQKMSEMGRYMDVCLQEAEGERLDWAGRGIRVERLSDSSFDSSIVSSDLEWDFEEANDQWRGPTAKRPEDDEFPLQQCPANPKPFTSCTCSMSGLLQKTLSGKDEGSTWVIRAGLGKGPTEQISARLDGQSSSVLSIIHRTSVHLAALGL</sequence>
<dbReference type="GO" id="GO:0000054">
    <property type="term" value="P:ribosomal subunit export from nucleus"/>
    <property type="evidence" value="ECO:0007669"/>
    <property type="project" value="TreeGrafter"/>
</dbReference>
<evidence type="ECO:0000313" key="14">
    <source>
        <dbReference type="Proteomes" id="UP001153269"/>
    </source>
</evidence>
<feature type="transmembrane region" description="Helical" evidence="11">
    <location>
        <begin position="812"/>
        <end position="830"/>
    </location>
</feature>
<accession>A0A9N7V4Y1</accession>
<dbReference type="InterPro" id="IPR006073">
    <property type="entry name" value="GTP-bd"/>
</dbReference>
<gene>
    <name evidence="13" type="ORF">PLEPLA_LOCUS30597</name>
</gene>
<evidence type="ECO:0000256" key="9">
    <source>
        <dbReference type="ARBA" id="ARBA00093349"/>
    </source>
</evidence>
<dbReference type="EMBL" id="CADEAL010002946">
    <property type="protein sequence ID" value="CAB1442878.1"/>
    <property type="molecule type" value="Genomic_DNA"/>
</dbReference>
<comment type="caution">
    <text evidence="13">The sequence shown here is derived from an EMBL/GenBank/DDBJ whole genome shotgun (WGS) entry which is preliminary data.</text>
</comment>
<keyword evidence="3" id="KW-0963">Cytoplasm</keyword>
<dbReference type="InterPro" id="IPR023179">
    <property type="entry name" value="GTP-bd_ortho_bundle_sf"/>
</dbReference>
<evidence type="ECO:0000256" key="6">
    <source>
        <dbReference type="ARBA" id="ARBA00023134"/>
    </source>
</evidence>
<feature type="domain" description="CP-type G" evidence="12">
    <location>
        <begin position="162"/>
        <end position="428"/>
    </location>
</feature>
<protein>
    <recommendedName>
        <fullName evidence="7">Large subunit GTPase 1 homolog</fullName>
    </recommendedName>
</protein>
<dbReference type="GO" id="GO:0005829">
    <property type="term" value="C:cytosol"/>
    <property type="evidence" value="ECO:0007669"/>
    <property type="project" value="TreeGrafter"/>
</dbReference>
<evidence type="ECO:0000256" key="4">
    <source>
        <dbReference type="ARBA" id="ARBA00022741"/>
    </source>
</evidence>
<evidence type="ECO:0000256" key="10">
    <source>
        <dbReference type="SAM" id="MobiDB-lite"/>
    </source>
</evidence>
<dbReference type="Gene3D" id="3.40.50.300">
    <property type="entry name" value="P-loop containing nucleotide triphosphate hydrolases"/>
    <property type="match status" value="1"/>
</dbReference>
<feature type="compositionally biased region" description="Acidic residues" evidence="10">
    <location>
        <begin position="256"/>
        <end position="274"/>
    </location>
</feature>
<proteinExistence type="predicted"/>
<feature type="region of interest" description="Disordered" evidence="10">
    <location>
        <begin position="248"/>
        <end position="311"/>
    </location>
</feature>
<feature type="compositionally biased region" description="Basic and acidic residues" evidence="10">
    <location>
        <begin position="286"/>
        <end position="295"/>
    </location>
</feature>
<dbReference type="InterPro" id="IPR030378">
    <property type="entry name" value="G_CP_dom"/>
</dbReference>
<feature type="region of interest" description="Disordered" evidence="10">
    <location>
        <begin position="588"/>
        <end position="619"/>
    </location>
</feature>
<dbReference type="GO" id="GO:0015030">
    <property type="term" value="C:Cajal body"/>
    <property type="evidence" value="ECO:0007669"/>
    <property type="project" value="UniProtKB-SubCell"/>
</dbReference>
<name>A0A9N7V4Y1_PLEPL</name>
<comment type="subcellular location">
    <subcellularLocation>
        <location evidence="2">Cytoplasm</location>
    </subcellularLocation>
    <subcellularLocation>
        <location evidence="1">Nucleus</location>
        <location evidence="1">Cajal body</location>
    </subcellularLocation>
</comment>
<dbReference type="InterPro" id="IPR027417">
    <property type="entry name" value="P-loop_NTPase"/>
</dbReference>
<dbReference type="CDD" id="cd01857">
    <property type="entry name" value="HSR1_MMR1"/>
    <property type="match status" value="1"/>
</dbReference>
<evidence type="ECO:0000256" key="1">
    <source>
        <dbReference type="ARBA" id="ARBA00004408"/>
    </source>
</evidence>
<evidence type="ECO:0000259" key="12">
    <source>
        <dbReference type="PROSITE" id="PS51721"/>
    </source>
</evidence>
<evidence type="ECO:0000256" key="8">
    <source>
        <dbReference type="ARBA" id="ARBA00048548"/>
    </source>
</evidence>
<reference evidence="13" key="1">
    <citation type="submission" date="2020-03" db="EMBL/GenBank/DDBJ databases">
        <authorList>
            <person name="Weist P."/>
        </authorList>
    </citation>
    <scope>NUCLEOTIDE SEQUENCE</scope>
</reference>
<feature type="transmembrane region" description="Helical" evidence="11">
    <location>
        <begin position="850"/>
        <end position="867"/>
    </location>
</feature>
<dbReference type="Proteomes" id="UP001153269">
    <property type="component" value="Unassembled WGS sequence"/>
</dbReference>
<evidence type="ECO:0000313" key="13">
    <source>
        <dbReference type="EMBL" id="CAB1442878.1"/>
    </source>
</evidence>
<keyword evidence="4" id="KW-0547">Nucleotide-binding</keyword>
<keyword evidence="6" id="KW-0342">GTP-binding</keyword>
<feature type="transmembrane region" description="Helical" evidence="11">
    <location>
        <begin position="766"/>
        <end position="791"/>
    </location>
</feature>
<evidence type="ECO:0000256" key="7">
    <source>
        <dbReference type="ARBA" id="ARBA00040145"/>
    </source>
</evidence>
<evidence type="ECO:0000256" key="2">
    <source>
        <dbReference type="ARBA" id="ARBA00004496"/>
    </source>
</evidence>
<feature type="transmembrane region" description="Helical" evidence="11">
    <location>
        <begin position="920"/>
        <end position="941"/>
    </location>
</feature>
<keyword evidence="11" id="KW-0472">Membrane</keyword>
<keyword evidence="5" id="KW-0378">Hydrolase</keyword>
<dbReference type="GO" id="GO:0003924">
    <property type="term" value="F:GTPase activity"/>
    <property type="evidence" value="ECO:0007669"/>
    <property type="project" value="InterPro"/>
</dbReference>
<keyword evidence="11" id="KW-0812">Transmembrane</keyword>
<evidence type="ECO:0000256" key="5">
    <source>
        <dbReference type="ARBA" id="ARBA00022801"/>
    </source>
</evidence>
<dbReference type="AlphaFoldDB" id="A0A9N7V4Y1"/>
<dbReference type="SUPFAM" id="SSF52540">
    <property type="entry name" value="P-loop containing nucleoside triphosphate hydrolases"/>
    <property type="match status" value="1"/>
</dbReference>
<organism evidence="13 14">
    <name type="scientific">Pleuronectes platessa</name>
    <name type="common">European plaice</name>
    <dbReference type="NCBI Taxonomy" id="8262"/>
    <lineage>
        <taxon>Eukaryota</taxon>
        <taxon>Metazoa</taxon>
        <taxon>Chordata</taxon>
        <taxon>Craniata</taxon>
        <taxon>Vertebrata</taxon>
        <taxon>Euteleostomi</taxon>
        <taxon>Actinopterygii</taxon>
        <taxon>Neopterygii</taxon>
        <taxon>Teleostei</taxon>
        <taxon>Neoteleostei</taxon>
        <taxon>Acanthomorphata</taxon>
        <taxon>Carangaria</taxon>
        <taxon>Pleuronectiformes</taxon>
        <taxon>Pleuronectoidei</taxon>
        <taxon>Pleuronectidae</taxon>
        <taxon>Pleuronectes</taxon>
    </lineage>
</organism>
<keyword evidence="14" id="KW-1185">Reference proteome</keyword>
<evidence type="ECO:0000256" key="11">
    <source>
        <dbReference type="SAM" id="Phobius"/>
    </source>
</evidence>
<evidence type="ECO:0000256" key="3">
    <source>
        <dbReference type="ARBA" id="ARBA00022490"/>
    </source>
</evidence>
<feature type="transmembrane region" description="Helical" evidence="11">
    <location>
        <begin position="888"/>
        <end position="908"/>
    </location>
</feature>
<dbReference type="Gene3D" id="1.10.1580.10">
    <property type="match status" value="1"/>
</dbReference>
<keyword evidence="11" id="KW-1133">Transmembrane helix</keyword>
<dbReference type="Pfam" id="PF01926">
    <property type="entry name" value="MMR_HSR1"/>
    <property type="match status" value="1"/>
</dbReference>
<comment type="catalytic activity">
    <reaction evidence="8">
        <text>GTP + H2O = GDP + phosphate + H(+)</text>
        <dbReference type="Rhea" id="RHEA:19669"/>
        <dbReference type="ChEBI" id="CHEBI:15377"/>
        <dbReference type="ChEBI" id="CHEBI:15378"/>
        <dbReference type="ChEBI" id="CHEBI:37565"/>
        <dbReference type="ChEBI" id="CHEBI:43474"/>
        <dbReference type="ChEBI" id="CHEBI:58189"/>
    </reaction>
</comment>